<dbReference type="GO" id="GO:0008168">
    <property type="term" value="F:methyltransferase activity"/>
    <property type="evidence" value="ECO:0007669"/>
    <property type="project" value="UniProtKB-KW"/>
</dbReference>
<keyword evidence="3" id="KW-0489">Methyltransferase</keyword>
<dbReference type="Gene3D" id="2.20.25.110">
    <property type="entry name" value="S-adenosyl-L-methionine-dependent methyltransferases"/>
    <property type="match status" value="1"/>
</dbReference>
<proteinExistence type="predicted"/>
<dbReference type="EMBL" id="FQUW01000059">
    <property type="protein sequence ID" value="SHF72556.1"/>
    <property type="molecule type" value="Genomic_DNA"/>
</dbReference>
<organism evidence="3 4">
    <name type="scientific">Desulfofundulus australicus DSM 11792</name>
    <dbReference type="NCBI Taxonomy" id="1121425"/>
    <lineage>
        <taxon>Bacteria</taxon>
        <taxon>Bacillati</taxon>
        <taxon>Bacillota</taxon>
        <taxon>Clostridia</taxon>
        <taxon>Eubacteriales</taxon>
        <taxon>Peptococcaceae</taxon>
        <taxon>Desulfofundulus</taxon>
    </lineage>
</organism>
<protein>
    <submittedName>
        <fullName evidence="3">Methyltransferase domain-containing protein</fullName>
    </submittedName>
</protein>
<evidence type="ECO:0000256" key="1">
    <source>
        <dbReference type="ARBA" id="ARBA00022679"/>
    </source>
</evidence>
<dbReference type="InterPro" id="IPR029063">
    <property type="entry name" value="SAM-dependent_MTases_sf"/>
</dbReference>
<dbReference type="RefSeq" id="WP_073167674.1">
    <property type="nucleotide sequence ID" value="NZ_FQUW01000059.1"/>
</dbReference>
<dbReference type="InterPro" id="IPR041698">
    <property type="entry name" value="Methyltransf_25"/>
</dbReference>
<dbReference type="OrthoDB" id="9811589at2"/>
<dbReference type="AlphaFoldDB" id="A0A1M5E070"/>
<gene>
    <name evidence="3" type="ORF">SAMN02745218_02960</name>
</gene>
<dbReference type="CDD" id="cd02440">
    <property type="entry name" value="AdoMet_MTases"/>
    <property type="match status" value="1"/>
</dbReference>
<evidence type="ECO:0000313" key="3">
    <source>
        <dbReference type="EMBL" id="SHF72556.1"/>
    </source>
</evidence>
<dbReference type="Pfam" id="PF13649">
    <property type="entry name" value="Methyltransf_25"/>
    <property type="match status" value="1"/>
</dbReference>
<evidence type="ECO:0000313" key="4">
    <source>
        <dbReference type="Proteomes" id="UP000184196"/>
    </source>
</evidence>
<name>A0A1M5E070_9FIRM</name>
<dbReference type="PANTHER" id="PTHR43861">
    <property type="entry name" value="TRANS-ACONITATE 2-METHYLTRANSFERASE-RELATED"/>
    <property type="match status" value="1"/>
</dbReference>
<keyword evidence="4" id="KW-1185">Reference proteome</keyword>
<dbReference type="Gene3D" id="3.40.50.150">
    <property type="entry name" value="Vaccinia Virus protein VP39"/>
    <property type="match status" value="1"/>
</dbReference>
<keyword evidence="1 3" id="KW-0808">Transferase</keyword>
<dbReference type="GO" id="GO:0032259">
    <property type="term" value="P:methylation"/>
    <property type="evidence" value="ECO:0007669"/>
    <property type="project" value="UniProtKB-KW"/>
</dbReference>
<accession>A0A1M5E070</accession>
<sequence>MPCYADLAWIYDLLVSGVDYEGWIDYLEEILRRFNYHPCTVLDLACGTGNTTLPLARRGYQVTGLDLSPSMINVASKKAIEQKLKVNFLTADMRSFELEKPVDLVICFHDGLNYLADYKDMEKTFRQVRKNLVDGGMFVFDLNTIQWLAGSTPDVTVIDEPEYTIIWRSRYYPANISWEIELTAFIRKGEYYHKFIEQHREYGYTADQVRQALKTAGLKYLASYDAFSFNPVQPHSRRHFYVAQRS</sequence>
<reference evidence="4" key="1">
    <citation type="submission" date="2016-11" db="EMBL/GenBank/DDBJ databases">
        <authorList>
            <person name="Varghese N."/>
            <person name="Submissions S."/>
        </authorList>
    </citation>
    <scope>NUCLEOTIDE SEQUENCE [LARGE SCALE GENOMIC DNA]</scope>
    <source>
        <strain evidence="4">DSM 11792</strain>
    </source>
</reference>
<dbReference type="Proteomes" id="UP000184196">
    <property type="component" value="Unassembled WGS sequence"/>
</dbReference>
<evidence type="ECO:0000259" key="2">
    <source>
        <dbReference type="Pfam" id="PF13649"/>
    </source>
</evidence>
<dbReference type="SUPFAM" id="SSF53335">
    <property type="entry name" value="S-adenosyl-L-methionine-dependent methyltransferases"/>
    <property type="match status" value="1"/>
</dbReference>
<feature type="domain" description="Methyltransferase" evidence="2">
    <location>
        <begin position="41"/>
        <end position="136"/>
    </location>
</feature>